<dbReference type="PRINTS" id="PR00332">
    <property type="entry name" value="HISTRIAD"/>
</dbReference>
<evidence type="ECO:0000313" key="4">
    <source>
        <dbReference type="Proteomes" id="UP001149813"/>
    </source>
</evidence>
<organism evidence="3 4">
    <name type="scientific">Coemansia erecta</name>
    <dbReference type="NCBI Taxonomy" id="147472"/>
    <lineage>
        <taxon>Eukaryota</taxon>
        <taxon>Fungi</taxon>
        <taxon>Fungi incertae sedis</taxon>
        <taxon>Zoopagomycota</taxon>
        <taxon>Kickxellomycotina</taxon>
        <taxon>Kickxellomycetes</taxon>
        <taxon>Kickxellales</taxon>
        <taxon>Kickxellaceae</taxon>
        <taxon>Coemansia</taxon>
    </lineage>
</organism>
<evidence type="ECO:0000259" key="2">
    <source>
        <dbReference type="PROSITE" id="PS51084"/>
    </source>
</evidence>
<comment type="caution">
    <text evidence="3">The sequence shown here is derived from an EMBL/GenBank/DDBJ whole genome shotgun (WGS) entry which is preliminary data.</text>
</comment>
<dbReference type="OrthoDB" id="2262349at2759"/>
<sequence length="154" mass="16795">MSSCVFCQIVAGTSPAHIVHQDAEHLAFLSIFPNTPGFTVVIPRRHLSSDVLALDASDYSALLLFAKEVDQVLRRGLGVERCALAIEGMMIEHAHVKLIPMHGIEGRRTVVSEVRGFTELYQGFVTTAEGPRCPDDRLAALAQTIRSRAGEQGQ</sequence>
<dbReference type="Pfam" id="PF01230">
    <property type="entry name" value="HIT"/>
    <property type="match status" value="1"/>
</dbReference>
<proteinExistence type="predicted"/>
<dbReference type="GO" id="GO:0009117">
    <property type="term" value="P:nucleotide metabolic process"/>
    <property type="evidence" value="ECO:0007669"/>
    <property type="project" value="TreeGrafter"/>
</dbReference>
<dbReference type="InterPro" id="IPR011146">
    <property type="entry name" value="HIT-like"/>
</dbReference>
<dbReference type="PROSITE" id="PS51084">
    <property type="entry name" value="HIT_2"/>
    <property type="match status" value="1"/>
</dbReference>
<dbReference type="EMBL" id="JANBOJ010000388">
    <property type="protein sequence ID" value="KAJ1719500.1"/>
    <property type="molecule type" value="Genomic_DNA"/>
</dbReference>
<dbReference type="InterPro" id="IPR001310">
    <property type="entry name" value="Histidine_triad_HIT"/>
</dbReference>
<keyword evidence="4" id="KW-1185">Reference proteome</keyword>
<dbReference type="SUPFAM" id="SSF54197">
    <property type="entry name" value="HIT-like"/>
    <property type="match status" value="1"/>
</dbReference>
<dbReference type="Gene3D" id="3.30.428.10">
    <property type="entry name" value="HIT-like"/>
    <property type="match status" value="1"/>
</dbReference>
<comment type="caution">
    <text evidence="1">Lacks conserved residue(s) required for the propagation of feature annotation.</text>
</comment>
<feature type="domain" description="HIT" evidence="2">
    <location>
        <begin position="5"/>
        <end position="110"/>
    </location>
</feature>
<dbReference type="PANTHER" id="PTHR46648">
    <property type="entry name" value="HIT FAMILY PROTEIN 1"/>
    <property type="match status" value="1"/>
</dbReference>
<protein>
    <recommendedName>
        <fullName evidence="2">HIT domain-containing protein</fullName>
    </recommendedName>
</protein>
<dbReference type="AlphaFoldDB" id="A0A9W8CMU2"/>
<name>A0A9W8CMU2_9FUNG</name>
<dbReference type="GO" id="GO:0003824">
    <property type="term" value="F:catalytic activity"/>
    <property type="evidence" value="ECO:0007669"/>
    <property type="project" value="InterPro"/>
</dbReference>
<reference evidence="3" key="1">
    <citation type="submission" date="2022-07" db="EMBL/GenBank/DDBJ databases">
        <title>Phylogenomic reconstructions and comparative analyses of Kickxellomycotina fungi.</title>
        <authorList>
            <person name="Reynolds N.K."/>
            <person name="Stajich J.E."/>
            <person name="Barry K."/>
            <person name="Grigoriev I.V."/>
            <person name="Crous P."/>
            <person name="Smith M.E."/>
        </authorList>
    </citation>
    <scope>NUCLEOTIDE SEQUENCE</scope>
    <source>
        <strain evidence="3">NBRC 32514</strain>
    </source>
</reference>
<dbReference type="InterPro" id="IPR036265">
    <property type="entry name" value="HIT-like_sf"/>
</dbReference>
<dbReference type="Proteomes" id="UP001149813">
    <property type="component" value="Unassembled WGS sequence"/>
</dbReference>
<accession>A0A9W8CMU2</accession>
<dbReference type="PANTHER" id="PTHR46648:SF1">
    <property type="entry name" value="ADENOSINE 5'-MONOPHOSPHORAMIDASE HNT1"/>
    <property type="match status" value="1"/>
</dbReference>
<evidence type="ECO:0000256" key="1">
    <source>
        <dbReference type="PROSITE-ProRule" id="PRU00464"/>
    </source>
</evidence>
<evidence type="ECO:0000313" key="3">
    <source>
        <dbReference type="EMBL" id="KAJ1719500.1"/>
    </source>
</evidence>
<gene>
    <name evidence="3" type="ORF">LPJ53_005749</name>
</gene>